<accession>A0A085U0L3</accession>
<evidence type="ECO:0000313" key="1">
    <source>
        <dbReference type="EMBL" id="KFE36510.1"/>
    </source>
</evidence>
<gene>
    <name evidence="1" type="ORF">DW2_00090</name>
</gene>
<proteinExistence type="predicted"/>
<dbReference type="EMBL" id="AQRC01000001">
    <property type="protein sequence ID" value="KFE36510.1"/>
    <property type="molecule type" value="Genomic_DNA"/>
</dbReference>
<dbReference type="AlphaFoldDB" id="A0A085U0L3"/>
<keyword evidence="2" id="KW-1185">Reference proteome</keyword>
<name>A0A085U0L3_9RHOB</name>
<reference evidence="1 2" key="2">
    <citation type="journal article" date="2015" name="Antonie Van Leeuwenhoek">
        <title>Thioclava indica sp. nov., isolated from surface seawater of the Indian Ocean.</title>
        <authorList>
            <person name="Liu Y."/>
            <person name="Lai Q."/>
            <person name="Du J."/>
            <person name="Xu H."/>
            <person name="Jiang L."/>
            <person name="Shao Z."/>
        </authorList>
    </citation>
    <scope>NUCLEOTIDE SEQUENCE [LARGE SCALE GENOMIC DNA]</scope>
    <source>
        <strain evidence="1 2">13D2W-2</strain>
    </source>
</reference>
<evidence type="ECO:0000313" key="2">
    <source>
        <dbReference type="Proteomes" id="UP000028607"/>
    </source>
</evidence>
<dbReference type="Proteomes" id="UP000028607">
    <property type="component" value="Unassembled WGS sequence"/>
</dbReference>
<protein>
    <submittedName>
        <fullName evidence="1">Uncharacterized protein</fullName>
    </submittedName>
</protein>
<comment type="caution">
    <text evidence="1">The sequence shown here is derived from an EMBL/GenBank/DDBJ whole genome shotgun (WGS) entry which is preliminary data.</text>
</comment>
<sequence>MLSECPTGCVGVRNHIRPRVPRDCLDTQLRARDVTIFYNERTVRPLSDRPSRTAIIQTRAPFQIAQRSEVQVSEEFRRIQVEARSYAIEFSKSLGVDLFMQQPLRRKIFFGRNVNQTNGTRLRDTLDCGRTHLFGASSLRLPKPARLSRSLEIESDHTAHAEASSRRVSFSANRWQAAV</sequence>
<organism evidence="1 2">
    <name type="scientific">Thioclava atlantica</name>
    <dbReference type="NCBI Taxonomy" id="1317124"/>
    <lineage>
        <taxon>Bacteria</taxon>
        <taxon>Pseudomonadati</taxon>
        <taxon>Pseudomonadota</taxon>
        <taxon>Alphaproteobacteria</taxon>
        <taxon>Rhodobacterales</taxon>
        <taxon>Paracoccaceae</taxon>
        <taxon>Thioclava</taxon>
    </lineage>
</organism>
<reference evidence="2" key="1">
    <citation type="submission" date="2013-04" db="EMBL/GenBank/DDBJ databases">
        <title>Thioclava sp. 13D2W-2 Genome Sequencing.</title>
        <authorList>
            <person name="Lai Q."/>
            <person name="Li G."/>
            <person name="Shao Z."/>
        </authorList>
    </citation>
    <scope>NUCLEOTIDE SEQUENCE [LARGE SCALE GENOMIC DNA]</scope>
    <source>
        <strain evidence="2">13D2W-2</strain>
    </source>
</reference>